<protein>
    <submittedName>
        <fullName evidence="3">Uncharacterized protein</fullName>
    </submittedName>
</protein>
<reference evidence="4" key="1">
    <citation type="submission" date="2017-10" db="EMBL/GenBank/DDBJ databases">
        <title>Rapid genome shrinkage in a self-fertile nematode reveals novel sperm competition proteins.</title>
        <authorList>
            <person name="Yin D."/>
            <person name="Schwarz E.M."/>
            <person name="Thomas C.G."/>
            <person name="Felde R.L."/>
            <person name="Korf I.F."/>
            <person name="Cutter A.D."/>
            <person name="Schartner C.M."/>
            <person name="Ralston E.J."/>
            <person name="Meyer B.J."/>
            <person name="Haag E.S."/>
        </authorList>
    </citation>
    <scope>NUCLEOTIDE SEQUENCE [LARGE SCALE GENOMIC DNA]</scope>
    <source>
        <strain evidence="4">JU1422</strain>
    </source>
</reference>
<name>A0A2G5UWU5_9PELO</name>
<accession>A0A2G5UWU5</accession>
<dbReference type="EMBL" id="PDUG01000002">
    <property type="protein sequence ID" value="PIC43706.1"/>
    <property type="molecule type" value="Genomic_DNA"/>
</dbReference>
<evidence type="ECO:0000313" key="4">
    <source>
        <dbReference type="Proteomes" id="UP000230233"/>
    </source>
</evidence>
<evidence type="ECO:0000259" key="2">
    <source>
        <dbReference type="Pfam" id="PF07735"/>
    </source>
</evidence>
<sequence length="322" mass="37927">MENRARFRFLSLHMVAIQEVLNILEPFDYINFSQASKRCRKLSTVKKPYKVFILIKDSPEILTNTDPILYGVRWTKEKEKDATRGDRPYPDQYHEIRVNCFENPLDSMKELYLYARSLMGIEIGFLAFRMSDFKGQCREIVDRIRSTFRGIHNLQINGKDQQQDELQYILDNMKYNCRLEILATTIERLPLKIPETIKQLLIDNGSWITLDYLMSLKMSTIELWNTNLTNEDMNVIFKSWMEMRSLQNLKSFEINLSNRGDFVEAALKDISYKKRPSITGRYSSYIREGPFEVTRKDGRMATIAVCEYPSEFFVAMRPQPPV</sequence>
<gene>
    <name evidence="3" type="primary">Cnig_chr_II.g4341</name>
    <name evidence="3" type="ORF">B9Z55_004341</name>
</gene>
<dbReference type="AlphaFoldDB" id="A0A2G5UWU5"/>
<dbReference type="InterPro" id="IPR012885">
    <property type="entry name" value="F-box_Sdz-33"/>
</dbReference>
<organism evidence="3 4">
    <name type="scientific">Caenorhabditis nigoni</name>
    <dbReference type="NCBI Taxonomy" id="1611254"/>
    <lineage>
        <taxon>Eukaryota</taxon>
        <taxon>Metazoa</taxon>
        <taxon>Ecdysozoa</taxon>
        <taxon>Nematoda</taxon>
        <taxon>Chromadorea</taxon>
        <taxon>Rhabditida</taxon>
        <taxon>Rhabditina</taxon>
        <taxon>Rhabditomorpha</taxon>
        <taxon>Rhabditoidea</taxon>
        <taxon>Rhabditidae</taxon>
        <taxon>Peloderinae</taxon>
        <taxon>Caenorhabditis</taxon>
    </lineage>
</organism>
<dbReference type="Proteomes" id="UP000230233">
    <property type="component" value="Chromosome II"/>
</dbReference>
<dbReference type="Pfam" id="PF07735">
    <property type="entry name" value="FBA_2"/>
    <property type="match status" value="1"/>
</dbReference>
<dbReference type="Pfam" id="PF00646">
    <property type="entry name" value="F-box"/>
    <property type="match status" value="1"/>
</dbReference>
<dbReference type="InterPro" id="IPR001810">
    <property type="entry name" value="F-box_dom"/>
</dbReference>
<feature type="domain" description="Sdz-33 F-box" evidence="2">
    <location>
        <begin position="193"/>
        <end position="254"/>
    </location>
</feature>
<proteinExistence type="predicted"/>
<evidence type="ECO:0000259" key="1">
    <source>
        <dbReference type="Pfam" id="PF00646"/>
    </source>
</evidence>
<dbReference type="PANTHER" id="PTHR21503">
    <property type="entry name" value="F-BOX-CONTAINING HYPOTHETICAL PROTEIN C.ELEGANS"/>
    <property type="match status" value="1"/>
</dbReference>
<dbReference type="PANTHER" id="PTHR21503:SF8">
    <property type="entry name" value="F-BOX ASSOCIATED DOMAIN-CONTAINING PROTEIN-RELATED"/>
    <property type="match status" value="1"/>
</dbReference>
<comment type="caution">
    <text evidence="3">The sequence shown here is derived from an EMBL/GenBank/DDBJ whole genome shotgun (WGS) entry which is preliminary data.</text>
</comment>
<dbReference type="OrthoDB" id="5842403at2759"/>
<evidence type="ECO:0000313" key="3">
    <source>
        <dbReference type="EMBL" id="PIC43706.1"/>
    </source>
</evidence>
<feature type="domain" description="F-box" evidence="1">
    <location>
        <begin position="10"/>
        <end position="49"/>
    </location>
</feature>
<keyword evidence="4" id="KW-1185">Reference proteome</keyword>